<keyword evidence="8 14" id="KW-0418">Kinase</keyword>
<evidence type="ECO:0000259" key="15">
    <source>
        <dbReference type="Pfam" id="PF00224"/>
    </source>
</evidence>
<evidence type="ECO:0000256" key="14">
    <source>
        <dbReference type="RuleBase" id="RU000504"/>
    </source>
</evidence>
<dbReference type="EMBL" id="JADGKB010000012">
    <property type="protein sequence ID" value="KAJ3260332.1"/>
    <property type="molecule type" value="Genomic_DNA"/>
</dbReference>
<comment type="caution">
    <text evidence="17">The sequence shown here is derived from an EMBL/GenBank/DDBJ whole genome shotgun (WGS) entry which is preliminary data.</text>
</comment>
<dbReference type="AlphaFoldDB" id="A0AAD5UKY5"/>
<feature type="domain" description="Pyruvate kinase barrel" evidence="15">
    <location>
        <begin position="16"/>
        <end position="341"/>
    </location>
</feature>
<keyword evidence="10 14" id="KW-0460">Magnesium</keyword>
<feature type="domain" description="Pyruvate kinase C-terminal" evidence="16">
    <location>
        <begin position="377"/>
        <end position="494"/>
    </location>
</feature>
<evidence type="ECO:0000313" key="17">
    <source>
        <dbReference type="EMBL" id="KAJ3260332.1"/>
    </source>
</evidence>
<gene>
    <name evidence="17" type="ORF">HK103_000967</name>
</gene>
<dbReference type="SUPFAM" id="SSF51621">
    <property type="entry name" value="Phosphoenolpyruvate/pyruvate domain"/>
    <property type="match status" value="1"/>
</dbReference>
<keyword evidence="5 14" id="KW-0808">Transferase</keyword>
<keyword evidence="9" id="KW-0067">ATP-binding</keyword>
<dbReference type="GO" id="GO:0004743">
    <property type="term" value="F:pyruvate kinase activity"/>
    <property type="evidence" value="ECO:0007669"/>
    <property type="project" value="UniProtKB-EC"/>
</dbReference>
<dbReference type="InterPro" id="IPR011037">
    <property type="entry name" value="Pyrv_Knase-like_insert_dom_sf"/>
</dbReference>
<dbReference type="Gene3D" id="2.40.33.10">
    <property type="entry name" value="PK beta-barrel domain-like"/>
    <property type="match status" value="1"/>
</dbReference>
<proteinExistence type="inferred from homology"/>
<evidence type="ECO:0000256" key="11">
    <source>
        <dbReference type="ARBA" id="ARBA00023152"/>
    </source>
</evidence>
<dbReference type="InterPro" id="IPR015795">
    <property type="entry name" value="Pyrv_Knase_C"/>
</dbReference>
<dbReference type="InterPro" id="IPR001697">
    <property type="entry name" value="Pyr_Knase"/>
</dbReference>
<keyword evidence="7" id="KW-0547">Nucleotide-binding</keyword>
<dbReference type="Gene3D" id="3.20.20.60">
    <property type="entry name" value="Phosphoenolpyruvate-binding domains"/>
    <property type="match status" value="1"/>
</dbReference>
<dbReference type="InterPro" id="IPR040442">
    <property type="entry name" value="Pyrv_kinase-like_dom_sf"/>
</dbReference>
<dbReference type="GO" id="GO:0005524">
    <property type="term" value="F:ATP binding"/>
    <property type="evidence" value="ECO:0007669"/>
    <property type="project" value="UniProtKB-KW"/>
</dbReference>
<dbReference type="Gene3D" id="3.40.1380.20">
    <property type="entry name" value="Pyruvate kinase, C-terminal domain"/>
    <property type="match status" value="1"/>
</dbReference>
<keyword evidence="6" id="KW-0479">Metal-binding</keyword>
<comment type="similarity">
    <text evidence="3 14">Belongs to the pyruvate kinase family.</text>
</comment>
<evidence type="ECO:0000256" key="8">
    <source>
        <dbReference type="ARBA" id="ARBA00022777"/>
    </source>
</evidence>
<evidence type="ECO:0000259" key="16">
    <source>
        <dbReference type="Pfam" id="PF02887"/>
    </source>
</evidence>
<accession>A0AAD5UKY5</accession>
<evidence type="ECO:0000256" key="6">
    <source>
        <dbReference type="ARBA" id="ARBA00022723"/>
    </source>
</evidence>
<dbReference type="InterPro" id="IPR015793">
    <property type="entry name" value="Pyrv_Knase_brl"/>
</dbReference>
<dbReference type="GO" id="GO:0016301">
    <property type="term" value="F:kinase activity"/>
    <property type="evidence" value="ECO:0007669"/>
    <property type="project" value="UniProtKB-KW"/>
</dbReference>
<keyword evidence="18" id="KW-1185">Reference proteome</keyword>
<evidence type="ECO:0000256" key="3">
    <source>
        <dbReference type="ARBA" id="ARBA00008663"/>
    </source>
</evidence>
<dbReference type="Pfam" id="PF02887">
    <property type="entry name" value="PK_C"/>
    <property type="match status" value="1"/>
</dbReference>
<dbReference type="InterPro" id="IPR036918">
    <property type="entry name" value="Pyrv_Knase_C_sf"/>
</dbReference>
<dbReference type="InterPro" id="IPR015806">
    <property type="entry name" value="Pyrv_Knase_insert_dom_sf"/>
</dbReference>
<evidence type="ECO:0000256" key="7">
    <source>
        <dbReference type="ARBA" id="ARBA00022741"/>
    </source>
</evidence>
<dbReference type="InterPro" id="IPR015813">
    <property type="entry name" value="Pyrv/PenolPyrv_kinase-like_dom"/>
</dbReference>
<protein>
    <recommendedName>
        <fullName evidence="4 14">Pyruvate kinase</fullName>
        <ecNumber evidence="4 14">2.7.1.40</ecNumber>
    </recommendedName>
</protein>
<evidence type="ECO:0000256" key="12">
    <source>
        <dbReference type="ARBA" id="ARBA00023317"/>
    </source>
</evidence>
<dbReference type="GO" id="GO:0000287">
    <property type="term" value="F:magnesium ion binding"/>
    <property type="evidence" value="ECO:0007669"/>
    <property type="project" value="InterPro"/>
</dbReference>
<keyword evidence="12" id="KW-0670">Pyruvate</keyword>
<evidence type="ECO:0000256" key="1">
    <source>
        <dbReference type="ARBA" id="ARBA00001958"/>
    </source>
</evidence>
<evidence type="ECO:0000256" key="13">
    <source>
        <dbReference type="ARBA" id="ARBA00048152"/>
    </source>
</evidence>
<comment type="pathway">
    <text evidence="2 14">Carbohydrate degradation; glycolysis; pyruvate from D-glyceraldehyde 3-phosphate: step 5/5.</text>
</comment>
<dbReference type="EC" id="2.7.1.40" evidence="4 14"/>
<evidence type="ECO:0000256" key="2">
    <source>
        <dbReference type="ARBA" id="ARBA00004997"/>
    </source>
</evidence>
<name>A0AAD5UKY5_9FUNG</name>
<evidence type="ECO:0000256" key="5">
    <source>
        <dbReference type="ARBA" id="ARBA00022679"/>
    </source>
</evidence>
<dbReference type="PRINTS" id="PR01050">
    <property type="entry name" value="PYRUVTKNASE"/>
</dbReference>
<evidence type="ECO:0000313" key="18">
    <source>
        <dbReference type="Proteomes" id="UP001210925"/>
    </source>
</evidence>
<keyword evidence="11 14" id="KW-0324">Glycolysis</keyword>
<dbReference type="Proteomes" id="UP001210925">
    <property type="component" value="Unassembled WGS sequence"/>
</dbReference>
<evidence type="ECO:0000256" key="9">
    <source>
        <dbReference type="ARBA" id="ARBA00022840"/>
    </source>
</evidence>
<comment type="cofactor">
    <cofactor evidence="1">
        <name>K(+)</name>
        <dbReference type="ChEBI" id="CHEBI:29103"/>
    </cofactor>
</comment>
<organism evidence="17 18">
    <name type="scientific">Boothiomyces macroporosus</name>
    <dbReference type="NCBI Taxonomy" id="261099"/>
    <lineage>
        <taxon>Eukaryota</taxon>
        <taxon>Fungi</taxon>
        <taxon>Fungi incertae sedis</taxon>
        <taxon>Chytridiomycota</taxon>
        <taxon>Chytridiomycota incertae sedis</taxon>
        <taxon>Chytridiomycetes</taxon>
        <taxon>Rhizophydiales</taxon>
        <taxon>Terramycetaceae</taxon>
        <taxon>Boothiomyces</taxon>
    </lineage>
</organism>
<dbReference type="Pfam" id="PF00224">
    <property type="entry name" value="PK"/>
    <property type="match status" value="1"/>
</dbReference>
<evidence type="ECO:0000256" key="4">
    <source>
        <dbReference type="ARBA" id="ARBA00012142"/>
    </source>
</evidence>
<dbReference type="NCBIfam" id="TIGR01064">
    <property type="entry name" value="pyruv_kin"/>
    <property type="match status" value="1"/>
</dbReference>
<dbReference type="GO" id="GO:0030955">
    <property type="term" value="F:potassium ion binding"/>
    <property type="evidence" value="ECO:0007669"/>
    <property type="project" value="InterPro"/>
</dbReference>
<dbReference type="PANTHER" id="PTHR11817">
    <property type="entry name" value="PYRUVATE KINASE"/>
    <property type="match status" value="1"/>
</dbReference>
<comment type="catalytic activity">
    <reaction evidence="13 14">
        <text>pyruvate + ATP = phosphoenolpyruvate + ADP + H(+)</text>
        <dbReference type="Rhea" id="RHEA:18157"/>
        <dbReference type="ChEBI" id="CHEBI:15361"/>
        <dbReference type="ChEBI" id="CHEBI:15378"/>
        <dbReference type="ChEBI" id="CHEBI:30616"/>
        <dbReference type="ChEBI" id="CHEBI:58702"/>
        <dbReference type="ChEBI" id="CHEBI:456216"/>
        <dbReference type="EC" id="2.7.1.40"/>
    </reaction>
</comment>
<dbReference type="SUPFAM" id="SSF50800">
    <property type="entry name" value="PK beta-barrel domain-like"/>
    <property type="match status" value="1"/>
</dbReference>
<reference evidence="17" key="1">
    <citation type="submission" date="2020-05" db="EMBL/GenBank/DDBJ databases">
        <title>Phylogenomic resolution of chytrid fungi.</title>
        <authorList>
            <person name="Stajich J.E."/>
            <person name="Amses K."/>
            <person name="Simmons R."/>
            <person name="Seto K."/>
            <person name="Myers J."/>
            <person name="Bonds A."/>
            <person name="Quandt C.A."/>
            <person name="Barry K."/>
            <person name="Liu P."/>
            <person name="Grigoriev I."/>
            <person name="Longcore J.E."/>
            <person name="James T.Y."/>
        </authorList>
    </citation>
    <scope>NUCLEOTIDE SEQUENCE</scope>
    <source>
        <strain evidence="17">PLAUS21</strain>
    </source>
</reference>
<dbReference type="SUPFAM" id="SSF52935">
    <property type="entry name" value="PK C-terminal domain-like"/>
    <property type="match status" value="1"/>
</dbReference>
<sequence length="498" mass="54864">MPNLNHPSVHNEGVIKTKVVCTIGPASSSREILKAFVEEGMNIARLNLSHCTHEFALQVINDLRQIQKEMNVRSDVAIWIDVNGPKVRTGKLHEPVTLNKGDEFFFVNDLSIVGDNKRIATTYTKELVQVGDQMCVDDGAISFVVVERLENSIRCIVENTGKLDLISGVLYENKGINFPQRTIEDLPALSAKDKDDVAFAIANQVDFVSVSCLRDSEDIEELRRLFLGNSKIKILAKIENKRGMDNYDQILRIADGIIIDRGYLGAEVDLEVVVVAQKKMINQANQQGKPIFIANQILESMKTNIRPTRSEAADVANAVMDGADGLVLSAETAIGDFVLESLILMRKICFKAEQNTNYLEYQMKAMRNVTKPIHINESIASSAVLCARQVGATLILIITELGGTARLVAKYRPVIPVLAATTVLSTARQLEAHFGLVPFYRPSEENVIQEALSKIKLTLEYAVEIGLAKSGEIAVITSGQVIGFKEGTTTKMQVLTIP</sequence>
<evidence type="ECO:0000256" key="10">
    <source>
        <dbReference type="ARBA" id="ARBA00022842"/>
    </source>
</evidence>